<proteinExistence type="predicted"/>
<organism evidence="2">
    <name type="scientific">marine sediment metagenome</name>
    <dbReference type="NCBI Taxonomy" id="412755"/>
    <lineage>
        <taxon>unclassified sequences</taxon>
        <taxon>metagenomes</taxon>
        <taxon>ecological metagenomes</taxon>
    </lineage>
</organism>
<evidence type="ECO:0000313" key="2">
    <source>
        <dbReference type="EMBL" id="KKN52939.1"/>
    </source>
</evidence>
<reference evidence="2" key="1">
    <citation type="journal article" date="2015" name="Nature">
        <title>Complex archaea that bridge the gap between prokaryotes and eukaryotes.</title>
        <authorList>
            <person name="Spang A."/>
            <person name="Saw J.H."/>
            <person name="Jorgensen S.L."/>
            <person name="Zaremba-Niedzwiedzka K."/>
            <person name="Martijn J."/>
            <person name="Lind A.E."/>
            <person name="van Eijk R."/>
            <person name="Schleper C."/>
            <person name="Guy L."/>
            <person name="Ettema T.J."/>
        </authorList>
    </citation>
    <scope>NUCLEOTIDE SEQUENCE</scope>
</reference>
<evidence type="ECO:0000256" key="1">
    <source>
        <dbReference type="SAM" id="MobiDB-lite"/>
    </source>
</evidence>
<name>A0A0F9RDH7_9ZZZZ</name>
<dbReference type="AlphaFoldDB" id="A0A0F9RDH7"/>
<protein>
    <submittedName>
        <fullName evidence="2">Uncharacterized protein</fullName>
    </submittedName>
</protein>
<comment type="caution">
    <text evidence="2">The sequence shown here is derived from an EMBL/GenBank/DDBJ whole genome shotgun (WGS) entry which is preliminary data.</text>
</comment>
<dbReference type="EMBL" id="LAZR01000997">
    <property type="protein sequence ID" value="KKN52939.1"/>
    <property type="molecule type" value="Genomic_DNA"/>
</dbReference>
<feature type="region of interest" description="Disordered" evidence="1">
    <location>
        <begin position="1"/>
        <end position="23"/>
    </location>
</feature>
<feature type="compositionally biased region" description="Basic and acidic residues" evidence="1">
    <location>
        <begin position="1"/>
        <end position="11"/>
    </location>
</feature>
<sequence>MSGKLSDEQKATNKAARAAKKEAEEGMVDIAALAKGDVFSIDGNKYIVDSVDSISTHTHIYLLDSSDEINLDARGQMSFGTMVTLMEKAKAEEAEEASPTPAPTAAAAGSEVTPAVSGGRWYK</sequence>
<gene>
    <name evidence="2" type="ORF">LCGC14_0607400</name>
</gene>
<feature type="compositionally biased region" description="Low complexity" evidence="1">
    <location>
        <begin position="97"/>
        <end position="111"/>
    </location>
</feature>
<feature type="region of interest" description="Disordered" evidence="1">
    <location>
        <begin position="90"/>
        <end position="123"/>
    </location>
</feature>
<accession>A0A0F9RDH7</accession>